<dbReference type="InterPro" id="IPR041497">
    <property type="entry name" value="Thump-like"/>
</dbReference>
<name>A0ABR4XPD1_9PORP</name>
<dbReference type="RefSeq" id="WP_036788920.1">
    <property type="nucleotide sequence ID" value="NZ_JQZV01000003.1"/>
</dbReference>
<dbReference type="Pfam" id="PF18096">
    <property type="entry name" value="Thump_like"/>
    <property type="match status" value="1"/>
</dbReference>
<reference evidence="2 3" key="1">
    <citation type="submission" date="2014-08" db="EMBL/GenBank/DDBJ databases">
        <title>Porphyromonas canoris strain:OH2762 Genome sequencing.</title>
        <authorList>
            <person name="Wallis C."/>
            <person name="Deusch O."/>
            <person name="O'Flynn C."/>
            <person name="Davis I."/>
            <person name="Jospin G."/>
            <person name="Darling A.E."/>
            <person name="Coil D.A."/>
            <person name="Alexiev A."/>
            <person name="Horsfall A."/>
            <person name="Kirkwood N."/>
            <person name="Harris S."/>
            <person name="Eisen J.A."/>
        </authorList>
    </citation>
    <scope>NUCLEOTIDE SEQUENCE [LARGE SCALE GENOMIC DNA]</scope>
    <source>
        <strain evidence="3">COT-108 OH2762</strain>
    </source>
</reference>
<sequence length="410" mass="46657">MEVPAKILNLIEQYKSENAYELSMRLKDFTPEERMQISTGVLSKQKIRHKLPLWYENRDVYISDPTIAEQASSHITATEKCRWISSYDIIIDLTGGLGADTIAFSAKAKQLIYVEPSSDRADAFRRNAEVLRQKVEVYNATAEDFIRNTFPSIDIEQKKILLYADPDRRPDGGGRREQDPRNCVPDIIETESHLRSHHPSADLLVKLSPIADISLLNRLFSSAPSVIHALALDGELKEVCLLFDRAASEDSFLTATHISHGISESTTKPNKRYPDLPILQDLDSFRYLYIPNPALSKIGLGGTPWADRLFKIAPSTHLYFSKEPMPFPGRVYEILCEHSWNKRTIASFSGKSYGLIAKNFDLKAEELRKKLKIREGDHSYLFAFRDSDSKRRLLEAQKIVIKEGSNKESR</sequence>
<comment type="caution">
    <text evidence="2">The sequence shown here is derived from an EMBL/GenBank/DDBJ whole genome shotgun (WGS) entry which is preliminary data.</text>
</comment>
<feature type="domain" description="THUMP-like" evidence="1">
    <location>
        <begin position="329"/>
        <end position="395"/>
    </location>
</feature>
<evidence type="ECO:0000313" key="2">
    <source>
        <dbReference type="EMBL" id="KGN93438.1"/>
    </source>
</evidence>
<keyword evidence="3" id="KW-1185">Reference proteome</keyword>
<organism evidence="2 3">
    <name type="scientific">Porphyromonas canoris</name>
    <dbReference type="NCBI Taxonomy" id="36875"/>
    <lineage>
        <taxon>Bacteria</taxon>
        <taxon>Pseudomonadati</taxon>
        <taxon>Bacteroidota</taxon>
        <taxon>Bacteroidia</taxon>
        <taxon>Bacteroidales</taxon>
        <taxon>Porphyromonadaceae</taxon>
        <taxon>Porphyromonas</taxon>
    </lineage>
</organism>
<accession>A0ABR4XPD1</accession>
<evidence type="ECO:0000313" key="3">
    <source>
        <dbReference type="Proteomes" id="UP000030101"/>
    </source>
</evidence>
<dbReference type="SUPFAM" id="SSF53335">
    <property type="entry name" value="S-adenosyl-L-methionine-dependent methyltransferases"/>
    <property type="match status" value="1"/>
</dbReference>
<dbReference type="EMBL" id="JQZV01000003">
    <property type="protein sequence ID" value="KGN93438.1"/>
    <property type="molecule type" value="Genomic_DNA"/>
</dbReference>
<proteinExistence type="predicted"/>
<dbReference type="Gene3D" id="3.40.50.150">
    <property type="entry name" value="Vaccinia Virus protein VP39"/>
    <property type="match status" value="1"/>
</dbReference>
<protein>
    <recommendedName>
        <fullName evidence="1">THUMP-like domain-containing protein</fullName>
    </recommendedName>
</protein>
<evidence type="ECO:0000259" key="1">
    <source>
        <dbReference type="Pfam" id="PF18096"/>
    </source>
</evidence>
<gene>
    <name evidence="2" type="ORF">HQ43_02055</name>
</gene>
<dbReference type="Proteomes" id="UP000030101">
    <property type="component" value="Unassembled WGS sequence"/>
</dbReference>
<dbReference type="InterPro" id="IPR029063">
    <property type="entry name" value="SAM-dependent_MTases_sf"/>
</dbReference>
<dbReference type="Gene3D" id="1.10.10.1110">
    <property type="entry name" value="Methyltransferase PG1098, N-terminal domain"/>
    <property type="match status" value="1"/>
</dbReference>